<proteinExistence type="predicted"/>
<protein>
    <recommendedName>
        <fullName evidence="3">HPt domain-containing protein</fullName>
    </recommendedName>
</protein>
<evidence type="ECO:0000313" key="2">
    <source>
        <dbReference type="Proteomes" id="UP000198510"/>
    </source>
</evidence>
<dbReference type="STRING" id="1075417.SAMN05421823_107272"/>
<reference evidence="1 2" key="1">
    <citation type="submission" date="2016-10" db="EMBL/GenBank/DDBJ databases">
        <authorList>
            <person name="de Groot N.N."/>
        </authorList>
    </citation>
    <scope>NUCLEOTIDE SEQUENCE [LARGE SCALE GENOMIC DNA]</scope>
    <source>
        <strain evidence="1 2">DSM 25186</strain>
    </source>
</reference>
<dbReference type="AlphaFoldDB" id="A0A1G9M5B8"/>
<evidence type="ECO:0000313" key="1">
    <source>
        <dbReference type="EMBL" id="SDL69406.1"/>
    </source>
</evidence>
<dbReference type="Proteomes" id="UP000198510">
    <property type="component" value="Unassembled WGS sequence"/>
</dbReference>
<dbReference type="GO" id="GO:0000160">
    <property type="term" value="P:phosphorelay signal transduction system"/>
    <property type="evidence" value="ECO:0007669"/>
    <property type="project" value="InterPro"/>
</dbReference>
<dbReference type="InterPro" id="IPR036641">
    <property type="entry name" value="HPT_dom_sf"/>
</dbReference>
<organism evidence="1 2">
    <name type="scientific">Catalinimonas alkaloidigena</name>
    <dbReference type="NCBI Taxonomy" id="1075417"/>
    <lineage>
        <taxon>Bacteria</taxon>
        <taxon>Pseudomonadati</taxon>
        <taxon>Bacteroidota</taxon>
        <taxon>Cytophagia</taxon>
        <taxon>Cytophagales</taxon>
        <taxon>Catalimonadaceae</taxon>
        <taxon>Catalinimonas</taxon>
    </lineage>
</organism>
<accession>A0A1G9M5B8</accession>
<dbReference type="EMBL" id="FNFO01000007">
    <property type="protein sequence ID" value="SDL69406.1"/>
    <property type="molecule type" value="Genomic_DNA"/>
</dbReference>
<dbReference type="SUPFAM" id="SSF47226">
    <property type="entry name" value="Histidine-containing phosphotransfer domain, HPT domain"/>
    <property type="match status" value="1"/>
</dbReference>
<gene>
    <name evidence="1" type="ORF">SAMN05421823_107272</name>
</gene>
<sequence length="124" mass="14522">MEEHVSSSEGTLDRLEDMERTFLHSPEAFQEVLHMLVERFQALKEELGHVVATRHHQELLYKVHQLKGYPLAYSSQIFAGVYAQIYRTPQPTEVQWQAWAQVILDEINAIQEAARRRIAEYEQS</sequence>
<dbReference type="RefSeq" id="WP_089684699.1">
    <property type="nucleotide sequence ID" value="NZ_FNFO01000007.1"/>
</dbReference>
<evidence type="ECO:0008006" key="3">
    <source>
        <dbReference type="Google" id="ProtNLM"/>
    </source>
</evidence>
<keyword evidence="2" id="KW-1185">Reference proteome</keyword>
<name>A0A1G9M5B8_9BACT</name>